<evidence type="ECO:0000256" key="3">
    <source>
        <dbReference type="ARBA" id="ARBA00023163"/>
    </source>
</evidence>
<dbReference type="Proteomes" id="UP000297646">
    <property type="component" value="Unassembled WGS sequence"/>
</dbReference>
<dbReference type="Gene3D" id="1.10.10.10">
    <property type="entry name" value="Winged helix-like DNA-binding domain superfamily/Winged helix DNA-binding domain"/>
    <property type="match status" value="1"/>
</dbReference>
<evidence type="ECO:0000256" key="1">
    <source>
        <dbReference type="ARBA" id="ARBA00023015"/>
    </source>
</evidence>
<keyword evidence="2" id="KW-0238">DNA-binding</keyword>
<dbReference type="InterPro" id="IPR023187">
    <property type="entry name" value="Tscrpt_reg_MarR-type_CS"/>
</dbReference>
<dbReference type="RefSeq" id="WP_135517907.1">
    <property type="nucleotide sequence ID" value="NZ_PVSN01000003.1"/>
</dbReference>
<comment type="caution">
    <text evidence="5">The sequence shown here is derived from an EMBL/GenBank/DDBJ whole genome shotgun (WGS) entry which is preliminary data.</text>
</comment>
<dbReference type="PROSITE" id="PS01117">
    <property type="entry name" value="HTH_MARR_1"/>
    <property type="match status" value="1"/>
</dbReference>
<gene>
    <name evidence="5" type="ORF">C6P11_00290</name>
</gene>
<dbReference type="PROSITE" id="PS50995">
    <property type="entry name" value="HTH_MARR_2"/>
    <property type="match status" value="1"/>
</dbReference>
<dbReference type="PANTHER" id="PTHR33164:SF43">
    <property type="entry name" value="HTH-TYPE TRANSCRIPTIONAL REPRESSOR YETL"/>
    <property type="match status" value="1"/>
</dbReference>
<dbReference type="GO" id="GO:0003677">
    <property type="term" value="F:DNA binding"/>
    <property type="evidence" value="ECO:0007669"/>
    <property type="project" value="UniProtKB-KW"/>
</dbReference>
<keyword evidence="1" id="KW-0805">Transcription regulation</keyword>
<dbReference type="GO" id="GO:0003700">
    <property type="term" value="F:DNA-binding transcription factor activity"/>
    <property type="evidence" value="ECO:0007669"/>
    <property type="project" value="InterPro"/>
</dbReference>
<dbReference type="PANTHER" id="PTHR33164">
    <property type="entry name" value="TRANSCRIPTIONAL REGULATOR, MARR FAMILY"/>
    <property type="match status" value="1"/>
</dbReference>
<reference evidence="5 6" key="1">
    <citation type="submission" date="2018-03" db="EMBL/GenBank/DDBJ databases">
        <title>Genome sequencing of Weissella confusa isolates.</title>
        <authorList>
            <person name="Kajala I."/>
            <person name="Baruah R."/>
            <person name="Bergsveinson J."/>
            <person name="Juvonen R."/>
            <person name="Ziola B."/>
        </authorList>
    </citation>
    <scope>NUCLEOTIDE SEQUENCE [LARGE SCALE GENOMIC DNA]</scope>
    <source>
        <strain evidence="5 6">VTT E-062653</strain>
    </source>
</reference>
<dbReference type="InterPro" id="IPR036390">
    <property type="entry name" value="WH_DNA-bd_sf"/>
</dbReference>
<organism evidence="5 6">
    <name type="scientific">Weissella confusa</name>
    <name type="common">Lactobacillus confusus</name>
    <dbReference type="NCBI Taxonomy" id="1583"/>
    <lineage>
        <taxon>Bacteria</taxon>
        <taxon>Bacillati</taxon>
        <taxon>Bacillota</taxon>
        <taxon>Bacilli</taxon>
        <taxon>Lactobacillales</taxon>
        <taxon>Lactobacillaceae</taxon>
        <taxon>Weissella</taxon>
    </lineage>
</organism>
<dbReference type="Pfam" id="PF01047">
    <property type="entry name" value="MarR"/>
    <property type="match status" value="1"/>
</dbReference>
<accession>A0A4Z0S5T0</accession>
<dbReference type="InterPro" id="IPR036388">
    <property type="entry name" value="WH-like_DNA-bd_sf"/>
</dbReference>
<dbReference type="AlphaFoldDB" id="A0A4Z0S5T0"/>
<sequence length="169" mass="19377">MADLIEKHQLAAKLFEFTSLQHLADEQVERHSPVFRGQNKVLVALSEGDNISQKELAERLDMSVQSTAEFVAKLVKKDFVTKTKSPTDGRIQLIQLTDKGRHEAEKSLFYIPEYLDYLCPEEWTQLAAMLDKMNDGIRDNLKLDGIQNLGTRIMLSQLDRKTEIDKNDK</sequence>
<name>A0A4Z0S5T0_WEICO</name>
<dbReference type="EMBL" id="PVSN01000003">
    <property type="protein sequence ID" value="TGE75938.1"/>
    <property type="molecule type" value="Genomic_DNA"/>
</dbReference>
<evidence type="ECO:0000313" key="5">
    <source>
        <dbReference type="EMBL" id="TGE75938.1"/>
    </source>
</evidence>
<dbReference type="InterPro" id="IPR039422">
    <property type="entry name" value="MarR/SlyA-like"/>
</dbReference>
<dbReference type="OrthoDB" id="2309055at2"/>
<proteinExistence type="predicted"/>
<dbReference type="GO" id="GO:0006950">
    <property type="term" value="P:response to stress"/>
    <property type="evidence" value="ECO:0007669"/>
    <property type="project" value="TreeGrafter"/>
</dbReference>
<dbReference type="SMART" id="SM00347">
    <property type="entry name" value="HTH_MARR"/>
    <property type="match status" value="1"/>
</dbReference>
<protein>
    <submittedName>
        <fullName evidence="5">Transcriptional regulator</fullName>
    </submittedName>
</protein>
<feature type="domain" description="HTH marR-type" evidence="4">
    <location>
        <begin position="1"/>
        <end position="135"/>
    </location>
</feature>
<evidence type="ECO:0000256" key="2">
    <source>
        <dbReference type="ARBA" id="ARBA00023125"/>
    </source>
</evidence>
<keyword evidence="3" id="KW-0804">Transcription</keyword>
<dbReference type="SUPFAM" id="SSF46785">
    <property type="entry name" value="Winged helix' DNA-binding domain"/>
    <property type="match status" value="1"/>
</dbReference>
<dbReference type="InterPro" id="IPR000835">
    <property type="entry name" value="HTH_MarR-typ"/>
</dbReference>
<evidence type="ECO:0000313" key="6">
    <source>
        <dbReference type="Proteomes" id="UP000297646"/>
    </source>
</evidence>
<evidence type="ECO:0000259" key="4">
    <source>
        <dbReference type="PROSITE" id="PS50995"/>
    </source>
</evidence>